<sequence length="152" mass="17019">MGCGTNRMFAGLCTAMGREDLIEDPRFKTNLDRCENYLKDLKPIIEEWTKTKTVAELEEIICGLSIPFGPILTIPEISEHSLIKERNMLWDVYQPGMEKTIRIPGSPIKIHGTEDKAQKGAPILGEDNVAIYTEVLGISSEEVKALEENDVI</sequence>
<gene>
    <name evidence="2" type="primary">uctC_21</name>
    <name evidence="2" type="ORF">SDC9_178161</name>
</gene>
<dbReference type="InterPro" id="IPR023606">
    <property type="entry name" value="CoA-Trfase_III_dom_1_sf"/>
</dbReference>
<dbReference type="InterPro" id="IPR044855">
    <property type="entry name" value="CoA-Trfase_III_dom3_sf"/>
</dbReference>
<accession>A0A645GWG0</accession>
<dbReference type="SUPFAM" id="SSF89796">
    <property type="entry name" value="CoA-transferase family III (CaiB/BaiF)"/>
    <property type="match status" value="1"/>
</dbReference>
<organism evidence="2">
    <name type="scientific">bioreactor metagenome</name>
    <dbReference type="NCBI Taxonomy" id="1076179"/>
    <lineage>
        <taxon>unclassified sequences</taxon>
        <taxon>metagenomes</taxon>
        <taxon>ecological metagenomes</taxon>
    </lineage>
</organism>
<protein>
    <submittedName>
        <fullName evidence="2">Acetyl-CoA:oxalate CoA-transferase</fullName>
        <ecNumber evidence="2">2.8.3.19</ecNumber>
    </submittedName>
</protein>
<proteinExistence type="predicted"/>
<dbReference type="EMBL" id="VSSQ01081905">
    <property type="protein sequence ID" value="MPN30690.1"/>
    <property type="molecule type" value="Genomic_DNA"/>
</dbReference>
<evidence type="ECO:0000313" key="2">
    <source>
        <dbReference type="EMBL" id="MPN30690.1"/>
    </source>
</evidence>
<evidence type="ECO:0000256" key="1">
    <source>
        <dbReference type="ARBA" id="ARBA00022679"/>
    </source>
</evidence>
<dbReference type="PANTHER" id="PTHR48207">
    <property type="entry name" value="SUCCINATE--HYDROXYMETHYLGLUTARATE COA-TRANSFERASE"/>
    <property type="match status" value="1"/>
</dbReference>
<dbReference type="InterPro" id="IPR050483">
    <property type="entry name" value="CoA-transferase_III_domain"/>
</dbReference>
<dbReference type="Gene3D" id="3.30.1540.10">
    <property type="entry name" value="formyl-coa transferase, domain 3"/>
    <property type="match status" value="1"/>
</dbReference>
<dbReference type="Gene3D" id="3.40.50.10540">
    <property type="entry name" value="Crotonobetainyl-coa:carnitine coa-transferase, domain 1"/>
    <property type="match status" value="1"/>
</dbReference>
<dbReference type="AlphaFoldDB" id="A0A645GWG0"/>
<dbReference type="Pfam" id="PF02515">
    <property type="entry name" value="CoA_transf_3"/>
    <property type="match status" value="1"/>
</dbReference>
<dbReference type="PANTHER" id="PTHR48207:SF3">
    <property type="entry name" value="SUCCINATE--HYDROXYMETHYLGLUTARATE COA-TRANSFERASE"/>
    <property type="match status" value="1"/>
</dbReference>
<reference evidence="2" key="1">
    <citation type="submission" date="2019-08" db="EMBL/GenBank/DDBJ databases">
        <authorList>
            <person name="Kucharzyk K."/>
            <person name="Murdoch R.W."/>
            <person name="Higgins S."/>
            <person name="Loffler F."/>
        </authorList>
    </citation>
    <scope>NUCLEOTIDE SEQUENCE</scope>
</reference>
<name>A0A645GWG0_9ZZZZ</name>
<keyword evidence="1 2" id="KW-0808">Transferase</keyword>
<dbReference type="EC" id="2.8.3.19" evidence="2"/>
<comment type="caution">
    <text evidence="2">The sequence shown here is derived from an EMBL/GenBank/DDBJ whole genome shotgun (WGS) entry which is preliminary data.</text>
</comment>
<dbReference type="InterPro" id="IPR003673">
    <property type="entry name" value="CoA-Trfase_fam_III"/>
</dbReference>
<dbReference type="GO" id="GO:0008410">
    <property type="term" value="F:CoA-transferase activity"/>
    <property type="evidence" value="ECO:0007669"/>
    <property type="project" value="TreeGrafter"/>
</dbReference>